<accession>A0CEX0</accession>
<feature type="chain" id="PRO_5002623425" description="MORN repeat protein" evidence="4">
    <location>
        <begin position="31"/>
        <end position="324"/>
    </location>
</feature>
<dbReference type="Proteomes" id="UP000000600">
    <property type="component" value="Unassembled WGS sequence"/>
</dbReference>
<dbReference type="AlphaFoldDB" id="A0CEX0"/>
<dbReference type="GO" id="GO:0042995">
    <property type="term" value="C:cell projection"/>
    <property type="evidence" value="ECO:0007669"/>
    <property type="project" value="UniProtKB-SubCell"/>
</dbReference>
<keyword evidence="4" id="KW-0732">Signal</keyword>
<evidence type="ECO:0008006" key="7">
    <source>
        <dbReference type="Google" id="ProtNLM"/>
    </source>
</evidence>
<evidence type="ECO:0000313" key="6">
    <source>
        <dbReference type="Proteomes" id="UP000000600"/>
    </source>
</evidence>
<sequence>MSQNKYNFFLLLNHLLPILIQNELIHSAKSNNLDIYEFEKIHLYVLHTQQSPKVRLKPEWILSIVYNLIDFLLFINTSKQQNLFLYVESEIYCEKKKSTASNQISKILSQIDGCFYNDDLKFLRISFLSNSHFVQQQAMLILYCLIQPLILNEKMQNERQQLDLSVDVYKPTTPQTILKSASPTDRKFSYLSFQRTTIGLESPTKQQDSIYQIEYADDTVYYGQINITKRQGMGAMYDKNKNLIYLGQWNNDKYHGLGILVKDDYTYKGEFVNGILEGQVIEEANQSKFYGYYKNGQKNGPGTLYEQSKTIMGIWKNDVLDQEC</sequence>
<reference evidence="5 6" key="1">
    <citation type="journal article" date="2006" name="Nature">
        <title>Global trends of whole-genome duplications revealed by the ciliate Paramecium tetraurelia.</title>
        <authorList>
            <consortium name="Genoscope"/>
            <person name="Aury J.-M."/>
            <person name="Jaillon O."/>
            <person name="Duret L."/>
            <person name="Noel B."/>
            <person name="Jubin C."/>
            <person name="Porcel B.M."/>
            <person name="Segurens B."/>
            <person name="Daubin V."/>
            <person name="Anthouard V."/>
            <person name="Aiach N."/>
            <person name="Arnaiz O."/>
            <person name="Billaut A."/>
            <person name="Beisson J."/>
            <person name="Blanc I."/>
            <person name="Bouhouche K."/>
            <person name="Camara F."/>
            <person name="Duharcourt S."/>
            <person name="Guigo R."/>
            <person name="Gogendeau D."/>
            <person name="Katinka M."/>
            <person name="Keller A.-M."/>
            <person name="Kissmehl R."/>
            <person name="Klotz C."/>
            <person name="Koll F."/>
            <person name="Le Moue A."/>
            <person name="Lepere C."/>
            <person name="Malinsky S."/>
            <person name="Nowacki M."/>
            <person name="Nowak J.K."/>
            <person name="Plattner H."/>
            <person name="Poulain J."/>
            <person name="Ruiz F."/>
            <person name="Serrano V."/>
            <person name="Zagulski M."/>
            <person name="Dessen P."/>
            <person name="Betermier M."/>
            <person name="Weissenbach J."/>
            <person name="Scarpelli C."/>
            <person name="Schachter V."/>
            <person name="Sperling L."/>
            <person name="Meyer E."/>
            <person name="Cohen J."/>
            <person name="Wincker P."/>
        </authorList>
    </citation>
    <scope>NUCLEOTIDE SEQUENCE [LARGE SCALE GENOMIC DNA]</scope>
    <source>
        <strain evidence="5 6">Stock d4-2</strain>
    </source>
</reference>
<evidence type="ECO:0000313" key="5">
    <source>
        <dbReference type="EMBL" id="CAK69337.1"/>
    </source>
</evidence>
<evidence type="ECO:0000256" key="2">
    <source>
        <dbReference type="ARBA" id="ARBA00022737"/>
    </source>
</evidence>
<dbReference type="KEGG" id="ptm:GSPATT00037776001"/>
<comment type="subcellular location">
    <subcellularLocation>
        <location evidence="1">Cell projection</location>
    </subcellularLocation>
</comment>
<dbReference type="Pfam" id="PF02493">
    <property type="entry name" value="MORN"/>
    <property type="match status" value="3"/>
</dbReference>
<dbReference type="InterPro" id="IPR052315">
    <property type="entry name" value="MORN4"/>
</dbReference>
<name>A0CEX0_PARTE</name>
<feature type="signal peptide" evidence="4">
    <location>
        <begin position="1"/>
        <end position="30"/>
    </location>
</feature>
<dbReference type="Gene3D" id="2.20.110.10">
    <property type="entry name" value="Histone H3 K4-specific methyltransferase SET7/9 N-terminal domain"/>
    <property type="match status" value="1"/>
</dbReference>
<dbReference type="PANTHER" id="PTHR46614">
    <property type="entry name" value="MORN REPEAT-CONTAINING PROTEIN 4"/>
    <property type="match status" value="1"/>
</dbReference>
<dbReference type="OrthoDB" id="285036at2759"/>
<keyword evidence="6" id="KW-1185">Reference proteome</keyword>
<dbReference type="SUPFAM" id="SSF82185">
    <property type="entry name" value="Histone H3 K4-specific methyltransferase SET7/9 N-terminal domain"/>
    <property type="match status" value="1"/>
</dbReference>
<gene>
    <name evidence="5" type="ORF">GSPATT00037776001</name>
</gene>
<dbReference type="HOGENOM" id="CLU_859094_0_0_1"/>
<dbReference type="InParanoid" id="A0CEX0"/>
<dbReference type="GeneID" id="5022519"/>
<evidence type="ECO:0000256" key="3">
    <source>
        <dbReference type="ARBA" id="ARBA00023273"/>
    </source>
</evidence>
<protein>
    <recommendedName>
        <fullName evidence="7">MORN repeat protein</fullName>
    </recommendedName>
</protein>
<dbReference type="InterPro" id="IPR003409">
    <property type="entry name" value="MORN"/>
</dbReference>
<organism evidence="5 6">
    <name type="scientific">Paramecium tetraurelia</name>
    <dbReference type="NCBI Taxonomy" id="5888"/>
    <lineage>
        <taxon>Eukaryota</taxon>
        <taxon>Sar</taxon>
        <taxon>Alveolata</taxon>
        <taxon>Ciliophora</taxon>
        <taxon>Intramacronucleata</taxon>
        <taxon>Oligohymenophorea</taxon>
        <taxon>Peniculida</taxon>
        <taxon>Parameciidae</taxon>
        <taxon>Paramecium</taxon>
    </lineage>
</organism>
<dbReference type="EMBL" id="CT868067">
    <property type="protein sequence ID" value="CAK69337.1"/>
    <property type="molecule type" value="Genomic_DNA"/>
</dbReference>
<proteinExistence type="predicted"/>
<keyword evidence="3" id="KW-0966">Cell projection</keyword>
<evidence type="ECO:0000256" key="4">
    <source>
        <dbReference type="SAM" id="SignalP"/>
    </source>
</evidence>
<evidence type="ECO:0000256" key="1">
    <source>
        <dbReference type="ARBA" id="ARBA00004316"/>
    </source>
</evidence>
<dbReference type="RefSeq" id="XP_001436734.1">
    <property type="nucleotide sequence ID" value="XM_001436697.1"/>
</dbReference>
<dbReference type="PANTHER" id="PTHR46614:SF1">
    <property type="entry name" value="MORN REPEAT-CONTAINING PROTEIN 4"/>
    <property type="match status" value="1"/>
</dbReference>
<keyword evidence="2" id="KW-0677">Repeat</keyword>